<dbReference type="SUPFAM" id="SSF51905">
    <property type="entry name" value="FAD/NAD(P)-binding domain"/>
    <property type="match status" value="1"/>
</dbReference>
<dbReference type="InterPro" id="IPR050097">
    <property type="entry name" value="Ferredoxin-NADP_redctase_2"/>
</dbReference>
<dbReference type="GO" id="GO:0000160">
    <property type="term" value="P:phosphorelay signal transduction system"/>
    <property type="evidence" value="ECO:0007669"/>
    <property type="project" value="InterPro"/>
</dbReference>
<dbReference type="Gene3D" id="3.50.50.60">
    <property type="entry name" value="FAD/NAD(P)-binding domain"/>
    <property type="match status" value="2"/>
</dbReference>
<evidence type="ECO:0000256" key="1">
    <source>
        <dbReference type="ARBA" id="ARBA00022630"/>
    </source>
</evidence>
<dbReference type="Pfam" id="PF07992">
    <property type="entry name" value="Pyr_redox_2"/>
    <property type="match status" value="1"/>
</dbReference>
<sequence>MSVQTDRPIIIAVDDDPAVLSAVRGDLRRQYGEHYRIVVAPGGAEAVEVLKELKLRSSPLALVVSDQRMPEVSGFEVLRAARELFDDVRTVLLTAYADTEVAIGAINDLHLDYYILKPWDPPEEQLYPVLDDLLGDWHASHRAVADVTRVVGTRWSAACHDVRDFLQRNQVPMQWLDVDLNDEGRRLHAASGGATLPIVLTPDGQHLINPDLATLATALGNRTQTDATAFDLAIVGAGPAGLAAAVYGASEGLSTVCIEQSAPGGQAGQSSRIENYLGFPNGIAGADLARRAVTQAKRFDVEVLAPAAVTHLDVNGPYPKLQLADGSQISCGALVLACGVTYNRLDVPGVADLEGAGIYYGAGLSERDTVAGEEIIIVGGANSAGQAAVFFSDHAAKVTILCRSASLSEGMSAYLVDQIAERPNIEVRLRAEVQQVGGTDRLNSITVIDGKSGETDEVKASAMFIFIGASPRTPWLPPQVAKDERGFLLTGPALGDRRFPAPDGLRDPYLYETSVPGVFAVGDVRSRSVKRVASAVGEGSVAVQFVHQFLQS</sequence>
<keyword evidence="4" id="KW-0597">Phosphoprotein</keyword>
<comment type="caution">
    <text evidence="6">The sequence shown here is derived from an EMBL/GenBank/DDBJ whole genome shotgun (WGS) entry which is preliminary data.</text>
</comment>
<dbReference type="InterPro" id="IPR036188">
    <property type="entry name" value="FAD/NAD-bd_sf"/>
</dbReference>
<dbReference type="PROSITE" id="PS50110">
    <property type="entry name" value="RESPONSE_REGULATORY"/>
    <property type="match status" value="1"/>
</dbReference>
<dbReference type="EMBL" id="JADJZA010000009">
    <property type="protein sequence ID" value="MBK9298407.1"/>
    <property type="molecule type" value="Genomic_DNA"/>
</dbReference>
<keyword evidence="1" id="KW-0285">Flavoprotein</keyword>
<dbReference type="AlphaFoldDB" id="A0A936TFT3"/>
<dbReference type="InterPro" id="IPR023753">
    <property type="entry name" value="FAD/NAD-binding_dom"/>
</dbReference>
<dbReference type="Proteomes" id="UP000727993">
    <property type="component" value="Unassembled WGS sequence"/>
</dbReference>
<dbReference type="PANTHER" id="PTHR48105">
    <property type="entry name" value="THIOREDOXIN REDUCTASE 1-RELATED-RELATED"/>
    <property type="match status" value="1"/>
</dbReference>
<evidence type="ECO:0000256" key="4">
    <source>
        <dbReference type="PROSITE-ProRule" id="PRU00169"/>
    </source>
</evidence>
<keyword evidence="2" id="KW-0560">Oxidoreductase</keyword>
<dbReference type="InterPro" id="IPR011006">
    <property type="entry name" value="CheY-like_superfamily"/>
</dbReference>
<dbReference type="Pfam" id="PF00072">
    <property type="entry name" value="Response_reg"/>
    <property type="match status" value="1"/>
</dbReference>
<proteinExistence type="predicted"/>
<dbReference type="PRINTS" id="PR00469">
    <property type="entry name" value="PNDRDTASEII"/>
</dbReference>
<dbReference type="SMART" id="SM00448">
    <property type="entry name" value="REC"/>
    <property type="match status" value="1"/>
</dbReference>
<feature type="domain" description="Response regulatory" evidence="5">
    <location>
        <begin position="9"/>
        <end position="132"/>
    </location>
</feature>
<evidence type="ECO:0000259" key="5">
    <source>
        <dbReference type="PROSITE" id="PS50110"/>
    </source>
</evidence>
<name>A0A936TFT3_9ACTN</name>
<dbReference type="Gene3D" id="3.40.30.10">
    <property type="entry name" value="Glutaredoxin"/>
    <property type="match status" value="1"/>
</dbReference>
<dbReference type="GO" id="GO:0004791">
    <property type="term" value="F:thioredoxin-disulfide reductase (NADPH) activity"/>
    <property type="evidence" value="ECO:0007669"/>
    <property type="project" value="UniProtKB-EC"/>
</dbReference>
<organism evidence="6 7">
    <name type="scientific">Candidatus Neomicrothrix subdominans</name>
    <dbReference type="NCBI Taxonomy" id="2954438"/>
    <lineage>
        <taxon>Bacteria</taxon>
        <taxon>Bacillati</taxon>
        <taxon>Actinomycetota</taxon>
        <taxon>Acidimicrobiia</taxon>
        <taxon>Acidimicrobiales</taxon>
        <taxon>Microthrixaceae</taxon>
        <taxon>Candidatus Neomicrothrix</taxon>
    </lineage>
</organism>
<dbReference type="Gene3D" id="3.40.50.2300">
    <property type="match status" value="1"/>
</dbReference>
<evidence type="ECO:0000313" key="6">
    <source>
        <dbReference type="EMBL" id="MBK9298407.1"/>
    </source>
</evidence>
<feature type="modified residue" description="4-aspartylphosphate" evidence="4">
    <location>
        <position position="66"/>
    </location>
</feature>
<dbReference type="SUPFAM" id="SSF52172">
    <property type="entry name" value="CheY-like"/>
    <property type="match status" value="1"/>
</dbReference>
<dbReference type="PRINTS" id="PR00368">
    <property type="entry name" value="FADPNR"/>
</dbReference>
<evidence type="ECO:0000256" key="3">
    <source>
        <dbReference type="ARBA" id="ARBA00048132"/>
    </source>
</evidence>
<accession>A0A936TFT3</accession>
<dbReference type="InterPro" id="IPR001789">
    <property type="entry name" value="Sig_transdc_resp-reg_receiver"/>
</dbReference>
<evidence type="ECO:0000256" key="2">
    <source>
        <dbReference type="ARBA" id="ARBA00023002"/>
    </source>
</evidence>
<reference evidence="6 7" key="1">
    <citation type="submission" date="2020-10" db="EMBL/GenBank/DDBJ databases">
        <title>Connecting structure to function with the recovery of over 1000 high-quality activated sludge metagenome-assembled genomes encoding full-length rRNA genes using long-read sequencing.</title>
        <authorList>
            <person name="Singleton C.M."/>
            <person name="Petriglieri F."/>
            <person name="Kristensen J.M."/>
            <person name="Kirkegaard R.H."/>
            <person name="Michaelsen T.Y."/>
            <person name="Andersen M.H."/>
            <person name="Karst S.M."/>
            <person name="Dueholm M.S."/>
            <person name="Nielsen P.H."/>
            <person name="Albertsen M."/>
        </authorList>
    </citation>
    <scope>NUCLEOTIDE SEQUENCE [LARGE SCALE GENOMIC DNA]</scope>
    <source>
        <strain evidence="6">Lyne_18-Q3-R50-59_MAXAC.006</strain>
    </source>
</reference>
<dbReference type="SUPFAM" id="SSF52833">
    <property type="entry name" value="Thioredoxin-like"/>
    <property type="match status" value="1"/>
</dbReference>
<comment type="catalytic activity">
    <reaction evidence="3">
        <text>[thioredoxin]-dithiol + NADP(+) = [thioredoxin]-disulfide + NADPH + H(+)</text>
        <dbReference type="Rhea" id="RHEA:20345"/>
        <dbReference type="Rhea" id="RHEA-COMP:10698"/>
        <dbReference type="Rhea" id="RHEA-COMP:10700"/>
        <dbReference type="ChEBI" id="CHEBI:15378"/>
        <dbReference type="ChEBI" id="CHEBI:29950"/>
        <dbReference type="ChEBI" id="CHEBI:50058"/>
        <dbReference type="ChEBI" id="CHEBI:57783"/>
        <dbReference type="ChEBI" id="CHEBI:58349"/>
        <dbReference type="EC" id="1.8.1.9"/>
    </reaction>
</comment>
<gene>
    <name evidence="6" type="ORF">IPN02_16570</name>
</gene>
<protein>
    <submittedName>
        <fullName evidence="6">FAD-dependent oxidoreductase</fullName>
    </submittedName>
</protein>
<dbReference type="InterPro" id="IPR036249">
    <property type="entry name" value="Thioredoxin-like_sf"/>
</dbReference>
<evidence type="ECO:0000313" key="7">
    <source>
        <dbReference type="Proteomes" id="UP000727993"/>
    </source>
</evidence>